<feature type="repeat" description="WD" evidence="3">
    <location>
        <begin position="1819"/>
        <end position="1860"/>
    </location>
</feature>
<dbReference type="Gene3D" id="2.60.120.200">
    <property type="match status" value="1"/>
</dbReference>
<dbReference type="PROSITE" id="PS50294">
    <property type="entry name" value="WD_REPEATS_REGION"/>
    <property type="match status" value="1"/>
</dbReference>
<reference evidence="7" key="1">
    <citation type="journal article" date="2020" name="New Phytol.">
        <title>Comparative genomics reveals dynamic genome evolution in host specialist ectomycorrhizal fungi.</title>
        <authorList>
            <person name="Lofgren L.A."/>
            <person name="Nguyen N.H."/>
            <person name="Vilgalys R."/>
            <person name="Ruytinx J."/>
            <person name="Liao H.L."/>
            <person name="Branco S."/>
            <person name="Kuo A."/>
            <person name="LaButti K."/>
            <person name="Lipzen A."/>
            <person name="Andreopoulos W."/>
            <person name="Pangilinan J."/>
            <person name="Riley R."/>
            <person name="Hundley H."/>
            <person name="Na H."/>
            <person name="Barry K."/>
            <person name="Grigoriev I.V."/>
            <person name="Stajich J.E."/>
            <person name="Kennedy P.G."/>
        </authorList>
    </citation>
    <scope>NUCLEOTIDE SEQUENCE</scope>
    <source>
        <strain evidence="7">FC423</strain>
    </source>
</reference>
<dbReference type="Gene3D" id="2.130.10.10">
    <property type="entry name" value="YVTN repeat-like/Quinoprotein amine dehydrogenase"/>
    <property type="match status" value="1"/>
</dbReference>
<dbReference type="InterPro" id="IPR011993">
    <property type="entry name" value="PH-like_dom_sf"/>
</dbReference>
<dbReference type="InterPro" id="IPR000409">
    <property type="entry name" value="BEACH_dom"/>
</dbReference>
<dbReference type="SUPFAM" id="SSF81837">
    <property type="entry name" value="BEACH domain"/>
    <property type="match status" value="1"/>
</dbReference>
<feature type="region of interest" description="Disordered" evidence="4">
    <location>
        <begin position="786"/>
        <end position="806"/>
    </location>
</feature>
<feature type="domain" description="BEACH" evidence="5">
    <location>
        <begin position="1375"/>
        <end position="1664"/>
    </location>
</feature>
<dbReference type="InterPro" id="IPR019775">
    <property type="entry name" value="WD40_repeat_CS"/>
</dbReference>
<feature type="repeat" description="WD" evidence="3">
    <location>
        <begin position="1770"/>
        <end position="1796"/>
    </location>
</feature>
<dbReference type="Pfam" id="PF02138">
    <property type="entry name" value="Beach"/>
    <property type="match status" value="1"/>
</dbReference>
<evidence type="ECO:0000256" key="3">
    <source>
        <dbReference type="PROSITE-ProRule" id="PRU00221"/>
    </source>
</evidence>
<dbReference type="InterPro" id="IPR013320">
    <property type="entry name" value="ConA-like_dom_sf"/>
</dbReference>
<evidence type="ECO:0000256" key="1">
    <source>
        <dbReference type="ARBA" id="ARBA00022574"/>
    </source>
</evidence>
<dbReference type="InterPro" id="IPR036372">
    <property type="entry name" value="BEACH_dom_sf"/>
</dbReference>
<name>A0A9P7JZF0_9AGAM</name>
<dbReference type="PROSITE" id="PS51783">
    <property type="entry name" value="PH_BEACH"/>
    <property type="match status" value="1"/>
</dbReference>
<dbReference type="SUPFAM" id="SSF50978">
    <property type="entry name" value="WD40 repeat-like"/>
    <property type="match status" value="1"/>
</dbReference>
<proteinExistence type="predicted"/>
<evidence type="ECO:0000259" key="6">
    <source>
        <dbReference type="PROSITE" id="PS51783"/>
    </source>
</evidence>
<dbReference type="PROSITE" id="PS50197">
    <property type="entry name" value="BEACH"/>
    <property type="match status" value="1"/>
</dbReference>
<dbReference type="Proteomes" id="UP000823399">
    <property type="component" value="Unassembled WGS sequence"/>
</dbReference>
<evidence type="ECO:0000313" key="7">
    <source>
        <dbReference type="EMBL" id="KAG2117039.1"/>
    </source>
</evidence>
<dbReference type="Pfam" id="PF13385">
    <property type="entry name" value="Laminin_G_3"/>
    <property type="match status" value="1"/>
</dbReference>
<dbReference type="SMART" id="SM01026">
    <property type="entry name" value="Beach"/>
    <property type="match status" value="1"/>
</dbReference>
<keyword evidence="8" id="KW-1185">Reference proteome</keyword>
<evidence type="ECO:0000259" key="5">
    <source>
        <dbReference type="PROSITE" id="PS50197"/>
    </source>
</evidence>
<dbReference type="SUPFAM" id="SSF49899">
    <property type="entry name" value="Concanavalin A-like lectins/glucanases"/>
    <property type="match status" value="1"/>
</dbReference>
<dbReference type="InterPro" id="IPR023362">
    <property type="entry name" value="PH-BEACH_dom"/>
</dbReference>
<dbReference type="OrthoDB" id="26681at2759"/>
<feature type="domain" description="BEACH-type PH" evidence="6">
    <location>
        <begin position="1224"/>
        <end position="1346"/>
    </location>
</feature>
<accession>A0A9P7JZF0</accession>
<dbReference type="GeneID" id="64691359"/>
<dbReference type="InterPro" id="IPR050865">
    <property type="entry name" value="BEACH_Domain"/>
</dbReference>
<protein>
    <recommendedName>
        <fullName evidence="9">Beach-domain-containing protein</fullName>
    </recommendedName>
</protein>
<evidence type="ECO:0000313" key="8">
    <source>
        <dbReference type="Proteomes" id="UP000823399"/>
    </source>
</evidence>
<dbReference type="InterPro" id="IPR036322">
    <property type="entry name" value="WD40_repeat_dom_sf"/>
</dbReference>
<evidence type="ECO:0000256" key="2">
    <source>
        <dbReference type="ARBA" id="ARBA00022737"/>
    </source>
</evidence>
<dbReference type="Pfam" id="PF00400">
    <property type="entry name" value="WD40"/>
    <property type="match status" value="1"/>
</dbReference>
<feature type="compositionally biased region" description="Low complexity" evidence="4">
    <location>
        <begin position="786"/>
        <end position="797"/>
    </location>
</feature>
<dbReference type="InterPro" id="IPR001680">
    <property type="entry name" value="WD40_rpt"/>
</dbReference>
<dbReference type="Gene3D" id="2.30.29.30">
    <property type="entry name" value="Pleckstrin-homology domain (PH domain)/Phosphotyrosine-binding domain (PTB)"/>
    <property type="match status" value="1"/>
</dbReference>
<evidence type="ECO:0000256" key="4">
    <source>
        <dbReference type="SAM" id="MobiDB-lite"/>
    </source>
</evidence>
<dbReference type="PROSITE" id="PS00678">
    <property type="entry name" value="WD_REPEATS_1"/>
    <property type="match status" value="1"/>
</dbReference>
<organism evidence="7 8">
    <name type="scientific">Suillus discolor</name>
    <dbReference type="NCBI Taxonomy" id="1912936"/>
    <lineage>
        <taxon>Eukaryota</taxon>
        <taxon>Fungi</taxon>
        <taxon>Dikarya</taxon>
        <taxon>Basidiomycota</taxon>
        <taxon>Agaricomycotina</taxon>
        <taxon>Agaricomycetes</taxon>
        <taxon>Agaricomycetidae</taxon>
        <taxon>Boletales</taxon>
        <taxon>Suillineae</taxon>
        <taxon>Suillaceae</taxon>
        <taxon>Suillus</taxon>
    </lineage>
</organism>
<dbReference type="SUPFAM" id="SSF50729">
    <property type="entry name" value="PH domain-like"/>
    <property type="match status" value="1"/>
</dbReference>
<keyword evidence="1 3" id="KW-0853">WD repeat</keyword>
<dbReference type="PROSITE" id="PS50082">
    <property type="entry name" value="WD_REPEATS_2"/>
    <property type="match status" value="2"/>
</dbReference>
<dbReference type="RefSeq" id="XP_041297928.1">
    <property type="nucleotide sequence ID" value="XM_041429100.1"/>
</dbReference>
<dbReference type="EMBL" id="JABBWM010000005">
    <property type="protein sequence ID" value="KAG2117039.1"/>
    <property type="molecule type" value="Genomic_DNA"/>
</dbReference>
<dbReference type="PANTHER" id="PTHR13743">
    <property type="entry name" value="BEIGE/BEACH-RELATED"/>
    <property type="match status" value="1"/>
</dbReference>
<comment type="caution">
    <text evidence="7">The sequence shown here is derived from an EMBL/GenBank/DDBJ whole genome shotgun (WGS) entry which is preliminary data.</text>
</comment>
<dbReference type="InterPro" id="IPR056252">
    <property type="entry name" value="Alfy-like_Arm-like"/>
</dbReference>
<dbReference type="Pfam" id="PF23295">
    <property type="entry name" value="Arm_4"/>
    <property type="match status" value="1"/>
</dbReference>
<sequence length="2003" mass="222883">MFRSLLAPWQRHEDLAPTSPAINIIGGGAPDTSNSGERVAKQTMRDMVEDLKVTEAVVAKTTLLQRIATLVREVPATKDAFRDSDGFLLLVHVLSTLSTTIGRRGSQSTRDAVACIKSVFTLASEALKGHAVNLEFFEEFIGYSSLSDAADLLVSNAVTADVTLGCLLALSFGDFFLVEFFSSLRTKVPEIEAMHIHFLEFAPGLASIRLPGAFNVLWSFILQKMNTDRALRLIVYRLLEHLTHSTHRNLAVLSMQNILPHLFKSWKTNMSSAKDDDKEHRILAKILRRLFEMGASTQDSRDLLQCTAKQDGTVDADMLELLRSSAKSRWPQHFSLDGRSALAMSSTEMKTFPAHGFTFMAWIWLERMPSEPHKLFSISFGSNDAVALSVGSNGALAFRSRVVQKVEVLPKSKLAASRWTHVTLVHHNHRSSHPSVCLFIDGVPSDSLQWAYPKFDETSPATFMVGDDVTAVESSWCVASAYLLSVALDDDLPRFIHHLGPRYSGSFQDQTLIRFLTYEASTSLNMHITAQGALLPENSQLKKAIRGDSIISDSSIIFRVVPQPHNKKDQITRGDVFPVCCQSLDLAVWRIGGAASLLRLVALAQTPHELSRALSVFSDCLRNSWQNSDDMERLHGYDVLASTLRARSHLINTTSFETLFEFLGLNFRSPDLSTVVNTIAYKAVALDFELWSKTSADIQRAHLEHFAFLLRASRYRQFTIKMRLSKLGIVRKLLFAIQSVWYPQESIPLVVNTLVLVAQSSFTAEEAIKPIVSYVAATLAEESRSSFSSSPRSTTSRGDLLRSSTRDKAEQVLEGLVSIMRIPSLHSKLAGTLPMPRICLLLLGDHPSVHTACQVLGMLGLSLKASVSSGKNFELASGWGILKTVLPPVWDRSVHDAALDILPGRSGDRFSDDSGSPQMVSVFLFALYQGLSIENNNAESDEAPSKDAIIWILDDLTKLHESSSSFRRVFRSQSTVQLLVDGLNIFSPIRQPPRVLDAKISVKLTHFGLLLAMGKHISTSQKQQILDIVRPDAQPKGRTEPVDTSGSRLGLAQADTVCKASARLEEWRQTILVSERKRFRQTLLDLCLIVHAPATLRCTDCCYRQEKRRRVASFEENVSVSTTERDIWPHLARKRVSRLDETEGPHRVRTKMESLLEMFVQDSRSTSHEEASSAFDSELLSLSQSELTSPNTVVVPSYTGEDGDHQLAEEVTEDKLRRVRHQLEPGDVIEAVSTVCRVSGVDSFLGMLIFGRTHLYMLEGLVENSEGEVIDAGDAPEGWFLISGSAVDVRNSQRAQRWSLEQVSGFSDRMFLFQDVGFEIFFKDSRTLLVIFLDKSRRLVASQMLLSIALKMRTSDLSSTPRSITPKSLLRSRSSTSAVEKELQLAQQQWQNRELSNFGYLSILNQLSGRTPNDATQYPVFPWVLNDYVSEVLDLSSTDVFRDLTKPMGALTAERREAAETRYTNLSSVDEEPFHYGTHFSSSMIVCHFNIRMQPFTNMFKTLQGGNWDLPDRLFADIRRTYSSASHDIRGDVRELIPEFFTCPEFLENSSNLDFGISQTTGERIHNVKLPAWAKGDPLLFIVMHRRVLEGHYVSKNLPAWIDLIWGCKQRDVDSVNVFHPLSYEGAIDLDKITNDLERQATVGIIHNFGQTPKKLFTSPHPPRNLEGFLSLPVTIARGVPEDALLLARDSMPFKVVLDSAVSNISVDLFDAKYSGIRPLPLGAIGLPSISHEQIEWDWNASDHSLRLVSHGKVTQVIEQVAPTCAAFADQDTLVTGSGDNIVRVWRVNQGQVAPSGFVGASGRSRRHASSTLSMTHILRGHTERVACIATSRTWSVIVSGSEDGSAIVWDLNRGSYRHSIWHGNESLRAEVYLSAINESTGYIATCSVSRLMLHTINARPIAKLDTVRALITSLAFHEREYSHLDILATGHDDGSITLWTWNADGTPAGMQAQWEFVEVRRMSSGEGVSDVALGSVTALKFIGERLCAGYASGLTYMWTIPT</sequence>
<keyword evidence="2" id="KW-0677">Repeat</keyword>
<dbReference type="SMART" id="SM00320">
    <property type="entry name" value="WD40"/>
    <property type="match status" value="3"/>
</dbReference>
<dbReference type="Gene3D" id="1.10.1540.10">
    <property type="entry name" value="BEACH domain"/>
    <property type="match status" value="1"/>
</dbReference>
<dbReference type="InterPro" id="IPR015943">
    <property type="entry name" value="WD40/YVTN_repeat-like_dom_sf"/>
</dbReference>
<dbReference type="CDD" id="cd06071">
    <property type="entry name" value="Beach"/>
    <property type="match status" value="1"/>
</dbReference>
<gene>
    <name evidence="7" type="ORF">F5147DRAFT_299314</name>
</gene>
<evidence type="ECO:0008006" key="9">
    <source>
        <dbReference type="Google" id="ProtNLM"/>
    </source>
</evidence>